<proteinExistence type="predicted"/>
<dbReference type="Pfam" id="PF24235">
    <property type="entry name" value="RHG29_45_N"/>
    <property type="match status" value="1"/>
</dbReference>
<feature type="region of interest" description="Disordered" evidence="4">
    <location>
        <begin position="239"/>
        <end position="280"/>
    </location>
</feature>
<sequence>MDAESNLRKAKQAYMARCEEYDKAKHVTIKAEEEQQGTSSSNTTKSLDKKRRLEEEARNKAEEAEATYRTCIADAKTQKQELEDVKVNVLRQLQEVIKQSDQMLRSATISYYQIMHMQTAPLPVHYQTLCESSKLYDPGQQYASYVKQLRMTEEPEAHYDFEHYAATTASLAGRGSVLQLGEKLEGRRPLAHECLGEVLRILRQVISMYPLLNTVETLTAAGTLISKLSVLQEQPRKDASDSAPVLLEPPSCPGTPSPLSKLAPSTSSAGTLKRPTALSRHASAAGFPMQAAGTWGFSKGHRGALSYSPTAESGEGTIIEVEDIAQLLRHVARFAESVEKLKDVVLGEGSSRFNEPRVKH</sequence>
<evidence type="ECO:0000256" key="4">
    <source>
        <dbReference type="SAM" id="MobiDB-lite"/>
    </source>
</evidence>
<organism evidence="6 7">
    <name type="scientific">Acipenser ruthenus</name>
    <name type="common">Sterlet sturgeon</name>
    <dbReference type="NCBI Taxonomy" id="7906"/>
    <lineage>
        <taxon>Eukaryota</taxon>
        <taxon>Metazoa</taxon>
        <taxon>Chordata</taxon>
        <taxon>Craniata</taxon>
        <taxon>Vertebrata</taxon>
        <taxon>Euteleostomi</taxon>
        <taxon>Actinopterygii</taxon>
        <taxon>Chondrostei</taxon>
        <taxon>Acipenseriformes</taxon>
        <taxon>Acipenseridae</taxon>
        <taxon>Acipenser</taxon>
    </lineage>
</organism>
<dbReference type="Pfam" id="PF22699">
    <property type="entry name" value="GMIP-like_FCH"/>
    <property type="match status" value="1"/>
</dbReference>
<name>A0A444UZH5_ACIRT</name>
<dbReference type="PANTHER" id="PTHR15228">
    <property type="entry name" value="SPERMATHECAL PHYSIOLOGY VARIANT"/>
    <property type="match status" value="1"/>
</dbReference>
<dbReference type="EMBL" id="SCEB01004373">
    <property type="protein sequence ID" value="RXM93585.1"/>
    <property type="molecule type" value="Genomic_DNA"/>
</dbReference>
<keyword evidence="1" id="KW-0343">GTPase activation</keyword>
<evidence type="ECO:0000256" key="1">
    <source>
        <dbReference type="ARBA" id="ARBA00022468"/>
    </source>
</evidence>
<dbReference type="InterPro" id="IPR057028">
    <property type="entry name" value="RHG29_45_N"/>
</dbReference>
<dbReference type="InterPro" id="IPR051025">
    <property type="entry name" value="RhoGAP"/>
</dbReference>
<feature type="domain" description="F-BAR" evidence="5">
    <location>
        <begin position="1"/>
        <end position="141"/>
    </location>
</feature>
<dbReference type="Proteomes" id="UP000289886">
    <property type="component" value="Unassembled WGS sequence"/>
</dbReference>
<dbReference type="InterPro" id="IPR031160">
    <property type="entry name" value="F_BAR_dom"/>
</dbReference>
<dbReference type="InterPro" id="IPR027267">
    <property type="entry name" value="AH/BAR_dom_sf"/>
</dbReference>
<dbReference type="AlphaFoldDB" id="A0A444UZH5"/>
<dbReference type="GO" id="GO:0016020">
    <property type="term" value="C:membrane"/>
    <property type="evidence" value="ECO:0007669"/>
    <property type="project" value="TreeGrafter"/>
</dbReference>
<dbReference type="SUPFAM" id="SSF103657">
    <property type="entry name" value="BAR/IMD domain-like"/>
    <property type="match status" value="1"/>
</dbReference>
<evidence type="ECO:0000313" key="6">
    <source>
        <dbReference type="EMBL" id="RXM93585.1"/>
    </source>
</evidence>
<protein>
    <submittedName>
        <fullName evidence="6">Minor histocompatibility protein HA-1</fullName>
    </submittedName>
</protein>
<gene>
    <name evidence="6" type="ORF">EOD39_18918</name>
</gene>
<accession>A0A444UZH5</accession>
<evidence type="ECO:0000259" key="5">
    <source>
        <dbReference type="PROSITE" id="PS51741"/>
    </source>
</evidence>
<dbReference type="PANTHER" id="PTHR15228:SF18">
    <property type="entry name" value="RHO GTPASE-ACTIVATING PROTEIN 45"/>
    <property type="match status" value="1"/>
</dbReference>
<evidence type="ECO:0000256" key="2">
    <source>
        <dbReference type="ARBA" id="ARBA00023054"/>
    </source>
</evidence>
<feature type="compositionally biased region" description="Basic and acidic residues" evidence="4">
    <location>
        <begin position="51"/>
        <end position="63"/>
    </location>
</feature>
<dbReference type="PROSITE" id="PS51741">
    <property type="entry name" value="F_BAR"/>
    <property type="match status" value="1"/>
</dbReference>
<dbReference type="GO" id="GO:0051056">
    <property type="term" value="P:regulation of small GTPase mediated signal transduction"/>
    <property type="evidence" value="ECO:0007669"/>
    <property type="project" value="UniProtKB-ARBA"/>
</dbReference>
<keyword evidence="7" id="KW-1185">Reference proteome</keyword>
<dbReference type="Gene3D" id="1.20.1270.60">
    <property type="entry name" value="Arfaptin homology (AH) domain/BAR domain"/>
    <property type="match status" value="1"/>
</dbReference>
<comment type="caution">
    <text evidence="6">The sequence shown here is derived from an EMBL/GenBank/DDBJ whole genome shotgun (WGS) entry which is preliminary data.</text>
</comment>
<keyword evidence="2 3" id="KW-0175">Coiled coil</keyword>
<feature type="compositionally biased region" description="Polar residues" evidence="4">
    <location>
        <begin position="36"/>
        <end position="45"/>
    </location>
</feature>
<feature type="region of interest" description="Disordered" evidence="4">
    <location>
        <begin position="30"/>
        <end position="65"/>
    </location>
</feature>
<dbReference type="InterPro" id="IPR054713">
    <property type="entry name" value="GMIP/FCHO2-like_FCH"/>
</dbReference>
<evidence type="ECO:0000256" key="3">
    <source>
        <dbReference type="PROSITE-ProRule" id="PRU01077"/>
    </source>
</evidence>
<dbReference type="GO" id="GO:0005096">
    <property type="term" value="F:GTPase activator activity"/>
    <property type="evidence" value="ECO:0007669"/>
    <property type="project" value="UniProtKB-KW"/>
</dbReference>
<evidence type="ECO:0000313" key="7">
    <source>
        <dbReference type="Proteomes" id="UP000289886"/>
    </source>
</evidence>
<reference evidence="6 7" key="1">
    <citation type="submission" date="2019-01" db="EMBL/GenBank/DDBJ databases">
        <title>Draft Genome and Complete Hox-Cluster Characterization of the Sterlet Sturgeon (Acipenser ruthenus).</title>
        <authorList>
            <person name="Wei Q."/>
        </authorList>
    </citation>
    <scope>NUCLEOTIDE SEQUENCE [LARGE SCALE GENOMIC DNA]</scope>
    <source>
        <strain evidence="6">WHYD16114868_AA</strain>
        <tissue evidence="6">Blood</tissue>
    </source>
</reference>